<protein>
    <submittedName>
        <fullName evidence="1">Uncharacterized protein</fullName>
    </submittedName>
</protein>
<dbReference type="RefSeq" id="WP_071496126.1">
    <property type="nucleotide sequence ID" value="NZ_LT629702.1"/>
</dbReference>
<evidence type="ECO:0000313" key="2">
    <source>
        <dbReference type="Proteomes" id="UP000188559"/>
    </source>
</evidence>
<organism evidence="1 2">
    <name type="scientific">Pseudomonas azotoformans</name>
    <dbReference type="NCBI Taxonomy" id="47878"/>
    <lineage>
        <taxon>Bacteria</taxon>
        <taxon>Pseudomonadati</taxon>
        <taxon>Pseudomonadota</taxon>
        <taxon>Gammaproteobacteria</taxon>
        <taxon>Pseudomonadales</taxon>
        <taxon>Pseudomonadaceae</taxon>
        <taxon>Pseudomonas</taxon>
    </lineage>
</organism>
<proteinExistence type="predicted"/>
<dbReference type="GeneID" id="57373321"/>
<accession>A0A1V2J315</accession>
<gene>
    <name evidence="1" type="ORF">BLL37_31175</name>
</gene>
<dbReference type="AlphaFoldDB" id="A0A1V2J315"/>
<comment type="caution">
    <text evidence="1">The sequence shown here is derived from an EMBL/GenBank/DDBJ whole genome shotgun (WGS) entry which is preliminary data.</text>
</comment>
<dbReference type="EMBL" id="MNPV01000013">
    <property type="protein sequence ID" value="ONH39823.1"/>
    <property type="molecule type" value="Genomic_DNA"/>
</dbReference>
<evidence type="ECO:0000313" key="1">
    <source>
        <dbReference type="EMBL" id="ONH39823.1"/>
    </source>
</evidence>
<keyword evidence="2" id="KW-1185">Reference proteome</keyword>
<reference evidence="1 2" key="1">
    <citation type="submission" date="2016-10" db="EMBL/GenBank/DDBJ databases">
        <title>Pseudomonas lactis sp. nov. and Pseudomonas paralactis sp. nov., isolated from bovine raw milk.</title>
        <authorList>
            <person name="Von Neubeck M."/>
            <person name="Huptas C."/>
            <person name="Glueck C."/>
            <person name="Krewinkel M."/>
            <person name="Stoeckel M."/>
            <person name="Stressler T."/>
            <person name="Fischer L."/>
            <person name="Hinrichs J."/>
            <person name="Scherer S."/>
            <person name="Wenning M."/>
        </authorList>
    </citation>
    <scope>NUCLEOTIDE SEQUENCE [LARGE SCALE GENOMIC DNA]</scope>
    <source>
        <strain evidence="1 2">DSM 18862</strain>
    </source>
</reference>
<name>A0A1V2J315_PSEAZ</name>
<dbReference type="Proteomes" id="UP000188559">
    <property type="component" value="Unassembled WGS sequence"/>
</dbReference>
<sequence length="1213" mass="127856">MNTNAPFFNRYFASSLYELDAFSGAVGWVGFVWQGADPPPSLSFEASFTSGYYLFAPSAPTFADEQAATDYALKIKAWLADNFNDPFLGYACLWLPDANGPVFGDDPAQCAITFSQGGGGTVSTASDFNLHAGQLTFSVPAQTVLGVDARGLVFRANGAGQIDFLMEGAASTPSVDGDSYLPFVGAYAGAFIVAGTLLRSGEHNTLNGFETGFHYLHRATDGLKRQVYPVIVSGPAKATLSYTGTVDPLNLFNSQTVALPPGILRTQFALTGADALPSWYRTPTGRPIVLIPLNGLDADGQPSAWCSALVLQPKTPAGAPVDAVYMTLAGDYAMAEANPVSSESALQFMPGLYGSERVLMTPWQSAQPFDRLRFVPGQAANAPVFPYAPANMNAPDIGKPKPRLDSTYVTAWAAVLNGAEGHACYLAQPEGSPLYAPACGASSGSLALLAPLPTPSPISQCDAAGALVLLPLVPYAGIGTTPIENLAAFESQILSSVRKDRLGALGMPRVAALKNARNSRLRVAGVSASTHQATTPQGLYADVEVPSQDSPESLYHRVVVARSIAKLPATGSVDFAFNALKPEVQNLFQTNQLMAVVVNSTKLGAPVLSAPVSADAATFERDVVIADWRMTAAVGDSLNSTSYSNILIMKYCDGTLLERLRNPNKWVDVGTFSVSAGNTGNASVALTGLSTYLQRYLEAGIAAADHGNDLYQDFARIVQDPDWQGFIVLAADVDPSGFPDQIKGLVGGIDFTQFRAHHFGATASRVDVSGTSVTVQTPSSLFGLIDYELPAYKANVAAGGSPDMPVPIAGSAEFGFQVLQLQTLFRNAALVDFRSHVQLTVNQLFLSPVVSAYGAVGQLPAQAVVLKGSYQRQGETGVYVFEQNATTRFLLNSNVLPSVALQRVVFNTLSSGDEPGGDGIVRSRFLMSGSLEFAMLSVAIKDQAAREIDLLSFGAQGAGEPTAAAAGLSFSGLDVSMSSPVDAPNAVTFAFEANKLALDQGASQPRPHSLFTDLALQVDGFIVGAEDKRPIDFGFLPVGVEPKVKALSGPWFGVTYNVTMGSPGGLVSQAGFSSRMLLAWAPTSLSRDTTTSVFTGLQLPGAAPGAKLFSIQGVLKLSIDSLLLRREQVTGEEYSFTLRLNNVGLTFLGIVKLPPGATINFFLFGDPAGTGSLGWYAAYVEDRKTQLSAIQVVPQGHETRLGHEGQASAENVS</sequence>